<evidence type="ECO:0000313" key="1">
    <source>
        <dbReference type="EMBL" id="AJD46401.1"/>
    </source>
</evidence>
<proteinExistence type="predicted"/>
<gene>
    <name evidence="1" type="ORF">RGR602_PC02382</name>
</gene>
<dbReference type="RefSeq" id="WP_040116382.1">
    <property type="nucleotide sequence ID" value="NZ_CP006880.1"/>
</dbReference>
<dbReference type="Pfam" id="PF11154">
    <property type="entry name" value="DUF2934"/>
    <property type="match status" value="1"/>
</dbReference>
<dbReference type="EMBL" id="CP006880">
    <property type="protein sequence ID" value="AJD46401.1"/>
    <property type="molecule type" value="Genomic_DNA"/>
</dbReference>
<sequence length="84" mass="9743">MVYNKEDWISQRAYAIWEAEGRPCGREAENWQQAAAEFEQLQMTKASVDGTDLIEMLRATGRLMRTSDNHQARIIEERATIAKR</sequence>
<dbReference type="AlphaFoldDB" id="A0A0B4XH42"/>
<evidence type="ECO:0008006" key="3">
    <source>
        <dbReference type="Google" id="ProtNLM"/>
    </source>
</evidence>
<geneLocation type="plasmid" evidence="1 2">
    <name>pRgalR602c</name>
</geneLocation>
<protein>
    <recommendedName>
        <fullName evidence="3">DUF2934 domain-containing protein</fullName>
    </recommendedName>
</protein>
<keyword evidence="2" id="KW-1185">Reference proteome</keyword>
<accession>A0A0B4XH42</accession>
<name>A0A0B4XH42_9HYPH</name>
<evidence type="ECO:0000313" key="2">
    <source>
        <dbReference type="Proteomes" id="UP000031368"/>
    </source>
</evidence>
<reference evidence="1 2" key="1">
    <citation type="submission" date="2013-11" db="EMBL/GenBank/DDBJ databases">
        <title>Complete genome sequence of Rhizobium gallicum bv. gallicum R602.</title>
        <authorList>
            <person name="Bustos P."/>
            <person name="Santamaria R.I."/>
            <person name="Lozano L."/>
            <person name="Acosta J.L."/>
            <person name="Ormeno-Orrillo E."/>
            <person name="Rogel M.A."/>
            <person name="Romero D."/>
            <person name="Cevallos M.A."/>
            <person name="Martinez-Romero E."/>
            <person name="Gonzalez V."/>
        </authorList>
    </citation>
    <scope>NUCLEOTIDE SEQUENCE [LARGE SCALE GENOMIC DNA]</scope>
    <source>
        <strain evidence="1 2">R602</strain>
        <plasmid evidence="1 2">pRgalR602c</plasmid>
    </source>
</reference>
<organism evidence="1 2">
    <name type="scientific">Rhizobium gallicum bv. gallicum R602sp</name>
    <dbReference type="NCBI Taxonomy" id="1041138"/>
    <lineage>
        <taxon>Bacteria</taxon>
        <taxon>Pseudomonadati</taxon>
        <taxon>Pseudomonadota</taxon>
        <taxon>Alphaproteobacteria</taxon>
        <taxon>Hyphomicrobiales</taxon>
        <taxon>Rhizobiaceae</taxon>
        <taxon>Rhizobium/Agrobacterium group</taxon>
        <taxon>Rhizobium</taxon>
    </lineage>
</organism>
<dbReference type="KEGG" id="rga:RGR602_PC02382"/>
<dbReference type="HOGENOM" id="CLU_154593_1_1_5"/>
<dbReference type="InterPro" id="IPR021327">
    <property type="entry name" value="DUF2934"/>
</dbReference>
<keyword evidence="1" id="KW-0614">Plasmid</keyword>
<dbReference type="Proteomes" id="UP000031368">
    <property type="component" value="Plasmid pRgalR602c"/>
</dbReference>